<reference evidence="1 2" key="1">
    <citation type="journal article" date="2021" name="Elife">
        <title>Chloroplast acquisition without the gene transfer in kleptoplastic sea slugs, Plakobranchus ocellatus.</title>
        <authorList>
            <person name="Maeda T."/>
            <person name="Takahashi S."/>
            <person name="Yoshida T."/>
            <person name="Shimamura S."/>
            <person name="Takaki Y."/>
            <person name="Nagai Y."/>
            <person name="Toyoda A."/>
            <person name="Suzuki Y."/>
            <person name="Arimoto A."/>
            <person name="Ishii H."/>
            <person name="Satoh N."/>
            <person name="Nishiyama T."/>
            <person name="Hasebe M."/>
            <person name="Maruyama T."/>
            <person name="Minagawa J."/>
            <person name="Obokata J."/>
            <person name="Shigenobu S."/>
        </authorList>
    </citation>
    <scope>NUCLEOTIDE SEQUENCE [LARGE SCALE GENOMIC DNA]</scope>
</reference>
<dbReference type="PANTHER" id="PTHR47018:SF3">
    <property type="entry name" value="MYCBP-ASSOCIATED PROTEIN"/>
    <property type="match status" value="1"/>
</dbReference>
<organism evidence="1 2">
    <name type="scientific">Elysia marginata</name>
    <dbReference type="NCBI Taxonomy" id="1093978"/>
    <lineage>
        <taxon>Eukaryota</taxon>
        <taxon>Metazoa</taxon>
        <taxon>Spiralia</taxon>
        <taxon>Lophotrochozoa</taxon>
        <taxon>Mollusca</taxon>
        <taxon>Gastropoda</taxon>
        <taxon>Heterobranchia</taxon>
        <taxon>Euthyneura</taxon>
        <taxon>Panpulmonata</taxon>
        <taxon>Sacoglossa</taxon>
        <taxon>Placobranchoidea</taxon>
        <taxon>Plakobranchidae</taxon>
        <taxon>Elysia</taxon>
    </lineage>
</organism>
<protein>
    <submittedName>
        <fullName evidence="1">Uncharacterized protein</fullName>
    </submittedName>
</protein>
<dbReference type="AlphaFoldDB" id="A0AAV4HU57"/>
<gene>
    <name evidence="1" type="ORF">ElyMa_004577200</name>
</gene>
<dbReference type="EMBL" id="BMAT01009209">
    <property type="protein sequence ID" value="GFS01295.1"/>
    <property type="molecule type" value="Genomic_DNA"/>
</dbReference>
<comment type="caution">
    <text evidence="1">The sequence shown here is derived from an EMBL/GenBank/DDBJ whole genome shotgun (WGS) entry which is preliminary data.</text>
</comment>
<keyword evidence="2" id="KW-1185">Reference proteome</keyword>
<proteinExistence type="predicted"/>
<name>A0AAV4HU57_9GAST</name>
<evidence type="ECO:0000313" key="2">
    <source>
        <dbReference type="Proteomes" id="UP000762676"/>
    </source>
</evidence>
<dbReference type="Proteomes" id="UP000762676">
    <property type="component" value="Unassembled WGS sequence"/>
</dbReference>
<accession>A0AAV4HU57</accession>
<dbReference type="PANTHER" id="PTHR47018">
    <property type="entry name" value="CXC DOMAIN-CONTAINING PROTEIN-RELATED"/>
    <property type="match status" value="1"/>
</dbReference>
<sequence length="147" mass="16444">MIPGWKGWVSLTTACQQQTKSLFNYMPPINASVNELSTVKKVLQVSQEATQETGQQLTFVTFDLSVAKKAYALVWQHPESYKNVFIHLGVFHTMMSYQGAVGKLMKGSGLEEILIEARLCASGSLDRVFAGKHYNIARRVHMHVLEA</sequence>
<evidence type="ECO:0000313" key="1">
    <source>
        <dbReference type="EMBL" id="GFS01295.1"/>
    </source>
</evidence>